<name>A0A813SZH7_9BILA</name>
<dbReference type="Pfam" id="PF04815">
    <property type="entry name" value="Sec23_helical"/>
    <property type="match status" value="1"/>
</dbReference>
<dbReference type="InterPro" id="IPR006900">
    <property type="entry name" value="Sec23/24_helical_dom"/>
</dbReference>
<gene>
    <name evidence="19" type="ORF">OXX778_LOCUS6621</name>
</gene>
<feature type="domain" description="Gelsolin-like" evidence="14">
    <location>
        <begin position="1117"/>
        <end position="1188"/>
    </location>
</feature>
<dbReference type="InterPro" id="IPR036174">
    <property type="entry name" value="Znf_Sec23_Sec24_sf"/>
</dbReference>
<keyword evidence="8" id="KW-0931">ER-Golgi transport</keyword>
<evidence type="ECO:0000256" key="1">
    <source>
        <dbReference type="ARBA" id="ARBA00004299"/>
    </source>
</evidence>
<protein>
    <submittedName>
        <fullName evidence="19">Uncharacterized protein</fullName>
    </submittedName>
</protein>
<dbReference type="InterPro" id="IPR006895">
    <property type="entry name" value="Znf_Sec23_Sec24"/>
</dbReference>
<evidence type="ECO:0000259" key="14">
    <source>
        <dbReference type="Pfam" id="PF00626"/>
    </source>
</evidence>
<feature type="compositionally biased region" description="Low complexity" evidence="13">
    <location>
        <begin position="42"/>
        <end position="61"/>
    </location>
</feature>
<dbReference type="EMBL" id="CAJNOC010000797">
    <property type="protein sequence ID" value="CAF0803980.1"/>
    <property type="molecule type" value="Genomic_DNA"/>
</dbReference>
<evidence type="ECO:0000256" key="7">
    <source>
        <dbReference type="ARBA" id="ARBA00022824"/>
    </source>
</evidence>
<dbReference type="Pfam" id="PF04810">
    <property type="entry name" value="zf-Sec23_Sec24"/>
    <property type="match status" value="1"/>
</dbReference>
<evidence type="ECO:0000259" key="18">
    <source>
        <dbReference type="Pfam" id="PF08033"/>
    </source>
</evidence>
<dbReference type="InterPro" id="IPR036465">
    <property type="entry name" value="vWFA_dom_sf"/>
</dbReference>
<feature type="compositionally biased region" description="Polar residues" evidence="13">
    <location>
        <begin position="346"/>
        <end position="366"/>
    </location>
</feature>
<dbReference type="InterPro" id="IPR036175">
    <property type="entry name" value="Sec23/24_helical_dom_sf"/>
</dbReference>
<dbReference type="SUPFAM" id="SSF82754">
    <property type="entry name" value="C-terminal, gelsolin-like domain of Sec23/24"/>
    <property type="match status" value="1"/>
</dbReference>
<feature type="domain" description="Zinc finger Sec23/Sec24-type" evidence="15">
    <location>
        <begin position="580"/>
        <end position="616"/>
    </location>
</feature>
<evidence type="ECO:0000256" key="9">
    <source>
        <dbReference type="ARBA" id="ARBA00022927"/>
    </source>
</evidence>
<dbReference type="SUPFAM" id="SSF82919">
    <property type="entry name" value="Zn-finger domain of Sec23/24"/>
    <property type="match status" value="1"/>
</dbReference>
<dbReference type="InterPro" id="IPR029006">
    <property type="entry name" value="ADF-H/Gelsolin-like_dom_sf"/>
</dbReference>
<dbReference type="FunFam" id="2.30.30.380:FF:000004">
    <property type="entry name" value="SEC24 homolog B, COPII coat complex component"/>
    <property type="match status" value="1"/>
</dbReference>
<evidence type="ECO:0000256" key="3">
    <source>
        <dbReference type="ARBA" id="ARBA00004397"/>
    </source>
</evidence>
<dbReference type="GO" id="GO:0005789">
    <property type="term" value="C:endoplasmic reticulum membrane"/>
    <property type="evidence" value="ECO:0007669"/>
    <property type="project" value="UniProtKB-SubCell"/>
</dbReference>
<feature type="compositionally biased region" description="Polar residues" evidence="13">
    <location>
        <begin position="419"/>
        <end position="429"/>
    </location>
</feature>
<feature type="region of interest" description="Disordered" evidence="13">
    <location>
        <begin position="183"/>
        <end position="429"/>
    </location>
</feature>
<feature type="compositionally biased region" description="Low complexity" evidence="13">
    <location>
        <begin position="268"/>
        <end position="279"/>
    </location>
</feature>
<evidence type="ECO:0000256" key="10">
    <source>
        <dbReference type="ARBA" id="ARBA00023034"/>
    </source>
</evidence>
<evidence type="ECO:0000313" key="19">
    <source>
        <dbReference type="EMBL" id="CAF0803980.1"/>
    </source>
</evidence>
<feature type="compositionally biased region" description="Polar residues" evidence="13">
    <location>
        <begin position="183"/>
        <end position="223"/>
    </location>
</feature>
<keyword evidence="5" id="KW-0813">Transport</keyword>
<dbReference type="InterPro" id="IPR007123">
    <property type="entry name" value="Gelsolin-like_dom"/>
</dbReference>
<dbReference type="PANTHER" id="PTHR13803:SF39">
    <property type="entry name" value="SECRETORY 24AB, ISOFORM A"/>
    <property type="match status" value="1"/>
</dbReference>
<dbReference type="SUPFAM" id="SSF81811">
    <property type="entry name" value="Helical domain of Sec23/24"/>
    <property type="match status" value="1"/>
</dbReference>
<organism evidence="19 20">
    <name type="scientific">Brachionus calyciflorus</name>
    <dbReference type="NCBI Taxonomy" id="104777"/>
    <lineage>
        <taxon>Eukaryota</taxon>
        <taxon>Metazoa</taxon>
        <taxon>Spiralia</taxon>
        <taxon>Gnathifera</taxon>
        <taxon>Rotifera</taxon>
        <taxon>Eurotatoria</taxon>
        <taxon>Monogononta</taxon>
        <taxon>Pseudotrocha</taxon>
        <taxon>Ploima</taxon>
        <taxon>Brachionidae</taxon>
        <taxon>Brachionus</taxon>
    </lineage>
</organism>
<dbReference type="InterPro" id="IPR012990">
    <property type="entry name" value="Beta-sandwich_Sec23_24"/>
</dbReference>
<dbReference type="PANTHER" id="PTHR13803">
    <property type="entry name" value="SEC24-RELATED PROTEIN"/>
    <property type="match status" value="1"/>
</dbReference>
<dbReference type="Gene3D" id="3.40.20.10">
    <property type="entry name" value="Severin"/>
    <property type="match status" value="1"/>
</dbReference>
<sequence>MSTNPTGQNPALVKPTLNSATLSKALTKPPPLSSILTNPPKNLNGSLSTANSSLSPSPSILQQQSQPLIGSNLIAQSKKSLELSNQSLNNSMQNLSMNTNTLSNSLPASNTTNQLFNQLPTTSNLFQNLPQPQSLNKNSNISVQNQTNEPVVPPTQIVNQSNLAPVSNLPQNNTFQANNVQRQFSPNPFTTQSNLPNGANSTGFNQYQMGQNLSTVNNSQQFQPGPPVYSSIQPTNQFQNGPSLNGPPTGPQQFQPKPTPPVGPSFYTNAPPNQTNNTNSQMAFQNPPSFGPPPTGPSNLGPPPTTMSQGPSLGPPLMNPSQFQTNLGPPHTSISQGPSLGPPTGPSQYQNAPPISAPPTSLSQGPTFKPPPPGPSQYQTAPPLGPPSMIPNQFQAPTSLGPPPTGMSQVPTLGPPPSQSSQLNGSLPNTQYQQFNQTAPPMTAPPLTNQFLPGQQPQINRAQIPQLQPNLQSQQQQQQHPLQNQQLNNPQMRNQPNAIDLLREKKLLHPYENEENDIPRPIFPHEFYTQVNCHSDIVRCTLSSIPETQQLLNKSRLPLGILIHPFKDLESLKVVQSSTIVRCRNCRSYINPFVHFLDNSKWRCNLCYSINDLPEEFLFDPVTRSYGDPSKRPEINSSTIEFIAPPEYTLRPPPPAMYLYLLDVSHNAVNTGYLQHFCETLSENLDKIPGDSRAQIGFITYSNSVHFYSLSDQFSQPKMMIYPDLEDLQLPMPDGLMVNLNENRESILQFLQSLPSLFKDTYETDSALGTALTASFQLLKLTGGRITIMQTCLPNIGLGGLKQRDENVDKDSSNMAPQTDFYKKLALDCAGAQVAVDLFMLNSLNADLATLSCVSKYSGGEIKYYPGFHPEHHPEQVNKYCMDLKRYLTRKIGFEAVMRIRCTRGMAIHTFHGNFFVRSTDLLALPNVNPDAGFGMQVNIEESLSDIPNVCFQAAVLYTSSKSERRIRIHTYCLPVTKNMTEIFNGADQEAIIGLISKMAVDRTSMNSLKEARDAMINVAIDYLQAYGQLVTTHRSGALISPYSLRQIPMFVIALMKNLAFKFGNIKLDERVYSMNLCKTLPLKYLMLTIYPNLYAIHNLDDKKVITDSDEIDIYIPPRLHLSSENIDRHGLYVMDCGESIYMWVGRSISDIYLQQVFDVKSFSELPEILYDLPELENDLSEKVRQFLAYLYDSRPFGLKFLCFKEGSHHSSVFFQYLHDDKTESSISYYEFLKHLSDQINN</sequence>
<evidence type="ECO:0000256" key="6">
    <source>
        <dbReference type="ARBA" id="ARBA00022490"/>
    </source>
</evidence>
<keyword evidence="7" id="KW-0256">Endoplasmic reticulum</keyword>
<dbReference type="Proteomes" id="UP000663879">
    <property type="component" value="Unassembled WGS sequence"/>
</dbReference>
<dbReference type="InterPro" id="IPR050550">
    <property type="entry name" value="SEC23_SEC24_subfamily"/>
</dbReference>
<keyword evidence="11" id="KW-0472">Membrane</keyword>
<dbReference type="Gene3D" id="2.30.30.380">
    <property type="entry name" value="Zn-finger domain of Sec23/24"/>
    <property type="match status" value="1"/>
</dbReference>
<dbReference type="AlphaFoldDB" id="A0A813SZH7"/>
<feature type="domain" description="Sec23/Sec24 beta-sandwich" evidence="18">
    <location>
        <begin position="893"/>
        <end position="977"/>
    </location>
</feature>
<feature type="domain" description="Sec23/Sec24 trunk" evidence="16">
    <location>
        <begin position="653"/>
        <end position="887"/>
    </location>
</feature>
<evidence type="ECO:0000256" key="4">
    <source>
        <dbReference type="ARBA" id="ARBA00008334"/>
    </source>
</evidence>
<dbReference type="GO" id="GO:0070971">
    <property type="term" value="C:endoplasmic reticulum exit site"/>
    <property type="evidence" value="ECO:0007669"/>
    <property type="project" value="TreeGrafter"/>
</dbReference>
<keyword evidence="12" id="KW-0968">Cytoplasmic vesicle</keyword>
<dbReference type="Gene3D" id="2.60.40.1670">
    <property type="entry name" value="beta-sandwich domain of Sec23/24"/>
    <property type="match status" value="1"/>
</dbReference>
<feature type="region of interest" description="Disordered" evidence="13">
    <location>
        <begin position="468"/>
        <end position="493"/>
    </location>
</feature>
<comment type="caution">
    <text evidence="19">The sequence shown here is derived from an EMBL/GenBank/DDBJ whole genome shotgun (WGS) entry which is preliminary data.</text>
</comment>
<dbReference type="InterPro" id="IPR006896">
    <property type="entry name" value="Sec23/24_trunk_dom"/>
</dbReference>
<keyword evidence="20" id="KW-1185">Reference proteome</keyword>
<evidence type="ECO:0000259" key="15">
    <source>
        <dbReference type="Pfam" id="PF04810"/>
    </source>
</evidence>
<evidence type="ECO:0000259" key="17">
    <source>
        <dbReference type="Pfam" id="PF04815"/>
    </source>
</evidence>
<feature type="compositionally biased region" description="Polar residues" evidence="13">
    <location>
        <begin position="319"/>
        <end position="338"/>
    </location>
</feature>
<dbReference type="InterPro" id="IPR036180">
    <property type="entry name" value="Gelsolin-like_dom_sf"/>
</dbReference>
<evidence type="ECO:0000256" key="5">
    <source>
        <dbReference type="ARBA" id="ARBA00022448"/>
    </source>
</evidence>
<accession>A0A813SZH7</accession>
<dbReference type="GO" id="GO:0006886">
    <property type="term" value="P:intracellular protein transport"/>
    <property type="evidence" value="ECO:0007669"/>
    <property type="project" value="InterPro"/>
</dbReference>
<reference evidence="19" key="1">
    <citation type="submission" date="2021-02" db="EMBL/GenBank/DDBJ databases">
        <authorList>
            <person name="Nowell W R."/>
        </authorList>
    </citation>
    <scope>NUCLEOTIDE SEQUENCE</scope>
    <source>
        <strain evidence="19">Ploen Becks lab</strain>
    </source>
</reference>
<evidence type="ECO:0000256" key="8">
    <source>
        <dbReference type="ARBA" id="ARBA00022892"/>
    </source>
</evidence>
<evidence type="ECO:0000256" key="11">
    <source>
        <dbReference type="ARBA" id="ARBA00023136"/>
    </source>
</evidence>
<dbReference type="Pfam" id="PF00626">
    <property type="entry name" value="Gelsolin"/>
    <property type="match status" value="1"/>
</dbReference>
<proteinExistence type="inferred from homology"/>
<evidence type="ECO:0000259" key="16">
    <source>
        <dbReference type="Pfam" id="PF04811"/>
    </source>
</evidence>
<feature type="compositionally biased region" description="Pro residues" evidence="13">
    <location>
        <begin position="289"/>
        <end position="305"/>
    </location>
</feature>
<dbReference type="GO" id="GO:0090110">
    <property type="term" value="P:COPII-coated vesicle cargo loading"/>
    <property type="evidence" value="ECO:0007669"/>
    <property type="project" value="TreeGrafter"/>
</dbReference>
<feature type="region of interest" description="Disordered" evidence="13">
    <location>
        <begin position="24"/>
        <end position="61"/>
    </location>
</feature>
<dbReference type="OrthoDB" id="49016at2759"/>
<dbReference type="SUPFAM" id="SSF53300">
    <property type="entry name" value="vWA-like"/>
    <property type="match status" value="1"/>
</dbReference>
<dbReference type="GO" id="GO:0000149">
    <property type="term" value="F:SNARE binding"/>
    <property type="evidence" value="ECO:0007669"/>
    <property type="project" value="TreeGrafter"/>
</dbReference>
<keyword evidence="6" id="KW-0963">Cytoplasm</keyword>
<keyword evidence="9" id="KW-0653">Protein transport</keyword>
<feature type="compositionally biased region" description="Polar residues" evidence="13">
    <location>
        <begin position="230"/>
        <end position="243"/>
    </location>
</feature>
<dbReference type="Gene3D" id="3.40.50.410">
    <property type="entry name" value="von Willebrand factor, type A domain"/>
    <property type="match status" value="1"/>
</dbReference>
<dbReference type="GO" id="GO:0030127">
    <property type="term" value="C:COPII vesicle coat"/>
    <property type="evidence" value="ECO:0007669"/>
    <property type="project" value="InterPro"/>
</dbReference>
<dbReference type="Pfam" id="PF08033">
    <property type="entry name" value="Sec23_BS"/>
    <property type="match status" value="1"/>
</dbReference>
<evidence type="ECO:0000256" key="12">
    <source>
        <dbReference type="ARBA" id="ARBA00023329"/>
    </source>
</evidence>
<evidence type="ECO:0000313" key="20">
    <source>
        <dbReference type="Proteomes" id="UP000663879"/>
    </source>
</evidence>
<dbReference type="SUPFAM" id="SSF81995">
    <property type="entry name" value="beta-sandwich domain of Sec23/24"/>
    <property type="match status" value="1"/>
</dbReference>
<dbReference type="GO" id="GO:0000139">
    <property type="term" value="C:Golgi membrane"/>
    <property type="evidence" value="ECO:0007669"/>
    <property type="project" value="UniProtKB-SubCell"/>
</dbReference>
<dbReference type="GO" id="GO:0008270">
    <property type="term" value="F:zinc ion binding"/>
    <property type="evidence" value="ECO:0007669"/>
    <property type="project" value="InterPro"/>
</dbReference>
<dbReference type="Pfam" id="PF04811">
    <property type="entry name" value="Sec23_trunk"/>
    <property type="match status" value="1"/>
</dbReference>
<comment type="subcellular location">
    <subcellularLocation>
        <location evidence="1">Cytoplasmic vesicle</location>
        <location evidence="1">COPII-coated vesicle membrane</location>
        <topology evidence="1">Peripheral membrane protein</topology>
        <orientation evidence="1">Cytoplasmic side</orientation>
    </subcellularLocation>
    <subcellularLocation>
        <location evidence="3">Endoplasmic reticulum membrane</location>
        <topology evidence="3">Peripheral membrane protein</topology>
        <orientation evidence="3">Cytoplasmic side</orientation>
    </subcellularLocation>
    <subcellularLocation>
        <location evidence="2">Golgi apparatus membrane</location>
    </subcellularLocation>
</comment>
<comment type="similarity">
    <text evidence="4">Belongs to the SEC23/SEC24 family. SEC24 subfamily.</text>
</comment>
<dbReference type="Gene3D" id="1.20.120.730">
    <property type="entry name" value="Sec23/Sec24 helical domain"/>
    <property type="match status" value="1"/>
</dbReference>
<keyword evidence="10" id="KW-0333">Golgi apparatus</keyword>
<evidence type="ECO:0000256" key="2">
    <source>
        <dbReference type="ARBA" id="ARBA00004394"/>
    </source>
</evidence>
<evidence type="ECO:0000256" key="13">
    <source>
        <dbReference type="SAM" id="MobiDB-lite"/>
    </source>
</evidence>
<feature type="domain" description="Sec23/Sec24 helical" evidence="17">
    <location>
        <begin position="988"/>
        <end position="1087"/>
    </location>
</feature>